<feature type="compositionally biased region" description="Basic and acidic residues" evidence="2">
    <location>
        <begin position="46"/>
        <end position="56"/>
    </location>
</feature>
<dbReference type="EMBL" id="MPGH01000060">
    <property type="protein sequence ID" value="OLN92291.1"/>
    <property type="molecule type" value="Genomic_DNA"/>
</dbReference>
<keyword evidence="4" id="KW-1185">Reference proteome</keyword>
<dbReference type="CDD" id="cd02440">
    <property type="entry name" value="AdoMet_MTases"/>
    <property type="match status" value="1"/>
</dbReference>
<name>A0A1Q8RYW8_9PEZI</name>
<dbReference type="GO" id="GO:0008168">
    <property type="term" value="F:methyltransferase activity"/>
    <property type="evidence" value="ECO:0007669"/>
    <property type="project" value="UniProtKB-KW"/>
</dbReference>
<comment type="caution">
    <text evidence="3">The sequence shown here is derived from an EMBL/GenBank/DDBJ whole genome shotgun (WGS) entry which is preliminary data.</text>
</comment>
<dbReference type="OrthoDB" id="2013972at2759"/>
<keyword evidence="3" id="KW-0808">Transferase</keyword>
<proteinExistence type="inferred from homology"/>
<dbReference type="STRING" id="708187.A0A1Q8RYW8"/>
<feature type="region of interest" description="Disordered" evidence="2">
    <location>
        <begin position="1"/>
        <end position="66"/>
    </location>
</feature>
<dbReference type="InterPro" id="IPR029063">
    <property type="entry name" value="SAM-dependent_MTases_sf"/>
</dbReference>
<dbReference type="Proteomes" id="UP000186583">
    <property type="component" value="Unassembled WGS sequence"/>
</dbReference>
<dbReference type="SUPFAM" id="SSF53335">
    <property type="entry name" value="S-adenosyl-L-methionine-dependent methyltransferases"/>
    <property type="match status" value="1"/>
</dbReference>
<evidence type="ECO:0000313" key="4">
    <source>
        <dbReference type="Proteomes" id="UP000186583"/>
    </source>
</evidence>
<gene>
    <name evidence="3" type="ORF">CCHL11_01354</name>
</gene>
<feature type="compositionally biased region" description="Polar residues" evidence="2">
    <location>
        <begin position="1"/>
        <end position="10"/>
    </location>
</feature>
<evidence type="ECO:0000256" key="1">
    <source>
        <dbReference type="ARBA" id="ARBA00038158"/>
    </source>
</evidence>
<evidence type="ECO:0000256" key="2">
    <source>
        <dbReference type="SAM" id="MobiDB-lite"/>
    </source>
</evidence>
<evidence type="ECO:0000313" key="3">
    <source>
        <dbReference type="EMBL" id="OLN92291.1"/>
    </source>
</evidence>
<keyword evidence="3" id="KW-0489">Methyltransferase</keyword>
<organism evidence="3 4">
    <name type="scientific">Colletotrichum chlorophyti</name>
    <dbReference type="NCBI Taxonomy" id="708187"/>
    <lineage>
        <taxon>Eukaryota</taxon>
        <taxon>Fungi</taxon>
        <taxon>Dikarya</taxon>
        <taxon>Ascomycota</taxon>
        <taxon>Pezizomycotina</taxon>
        <taxon>Sordariomycetes</taxon>
        <taxon>Hypocreomycetidae</taxon>
        <taxon>Glomerellales</taxon>
        <taxon>Glomerellaceae</taxon>
        <taxon>Colletotrichum</taxon>
    </lineage>
</organism>
<dbReference type="PANTHER" id="PTHR43591:SF10">
    <property type="entry name" value="ABC TRANSMEMBRANE TYPE-1 DOMAIN-CONTAINING PROTEIN-RELATED"/>
    <property type="match status" value="1"/>
</dbReference>
<dbReference type="Pfam" id="PF13489">
    <property type="entry name" value="Methyltransf_23"/>
    <property type="match status" value="1"/>
</dbReference>
<comment type="similarity">
    <text evidence="1">Belongs to the methyltransferase superfamily. LaeA methyltransferase family.</text>
</comment>
<dbReference type="Gene3D" id="3.40.50.150">
    <property type="entry name" value="Vaccinia Virus protein VP39"/>
    <property type="match status" value="1"/>
</dbReference>
<dbReference type="PANTHER" id="PTHR43591">
    <property type="entry name" value="METHYLTRANSFERASE"/>
    <property type="match status" value="1"/>
</dbReference>
<protein>
    <submittedName>
        <fullName evidence="3">Phosphoethanolamine N-methyltransferase 3-like protein 1</fullName>
    </submittedName>
</protein>
<reference evidence="3 4" key="1">
    <citation type="submission" date="2016-11" db="EMBL/GenBank/DDBJ databases">
        <title>Draft Genome Assembly of Colletotrichum chlorophyti a pathogen of herbaceous plants.</title>
        <authorList>
            <person name="Gan P."/>
            <person name="Narusaka M."/>
            <person name="Tsushima A."/>
            <person name="Narusaka Y."/>
            <person name="Takano Y."/>
            <person name="Shirasu K."/>
        </authorList>
    </citation>
    <scope>NUCLEOTIDE SEQUENCE [LARGE SCALE GENOMIC DNA]</scope>
    <source>
        <strain evidence="3 4">NTL11</strain>
    </source>
</reference>
<dbReference type="AlphaFoldDB" id="A0A1Q8RYW8"/>
<accession>A0A1Q8RYW8</accession>
<dbReference type="GO" id="GO:0032259">
    <property type="term" value="P:methylation"/>
    <property type="evidence" value="ECO:0007669"/>
    <property type="project" value="UniProtKB-KW"/>
</dbReference>
<feature type="compositionally biased region" description="Low complexity" evidence="2">
    <location>
        <begin position="11"/>
        <end position="22"/>
    </location>
</feature>
<sequence>MSSLPGQETSAPVRPAVAPPTAESDPLHASDTALAEQNPAQVIEAAPHEGEEHGDTDSALGEDGANSTVSITSSILEYRTIRGRTFHSDRHDTTYFTPNDDQQSESVDITHHYLQLLLAGRLYLAPIKEDAEKVLDVGTGTGIWAMDFGDEHPNTTVIGTDLSPIQPGWVPPNVHFEIDDCTQPWTWDPNTFDFVHVRYLFGAIIDWTALFKEAYRACKPGGWVQSGEAEVEFRSDDDTIATDSAMATVWWKMYLEGGAKLGRAFDVVSKGLQRKALEEAGFVDIVEKNYKLPVGGWPADPMLAEVGRYVQLTMENDIEGYTLLMWNNILNWPKDEYQIFLMNLRKELRSKSIHSYMMVKFVYGRKPENAAV</sequence>